<evidence type="ECO:0000313" key="2">
    <source>
        <dbReference type="EMBL" id="KAL1406664.1"/>
    </source>
</evidence>
<proteinExistence type="predicted"/>
<dbReference type="Proteomes" id="UP001565368">
    <property type="component" value="Unassembled WGS sequence"/>
</dbReference>
<evidence type="ECO:0000256" key="1">
    <source>
        <dbReference type="SAM" id="Phobius"/>
    </source>
</evidence>
<gene>
    <name evidence="2" type="ORF">Q8F55_008370</name>
</gene>
<dbReference type="GeneID" id="95989413"/>
<evidence type="ECO:0000313" key="3">
    <source>
        <dbReference type="Proteomes" id="UP001565368"/>
    </source>
</evidence>
<comment type="caution">
    <text evidence="2">The sequence shown here is derived from an EMBL/GenBank/DDBJ whole genome shotgun (WGS) entry which is preliminary data.</text>
</comment>
<accession>A0ABR3PW09</accession>
<feature type="transmembrane region" description="Helical" evidence="1">
    <location>
        <begin position="142"/>
        <end position="163"/>
    </location>
</feature>
<feature type="transmembrane region" description="Helical" evidence="1">
    <location>
        <begin position="175"/>
        <end position="197"/>
    </location>
</feature>
<dbReference type="EMBL" id="JBBXJM010000006">
    <property type="protein sequence ID" value="KAL1406664.1"/>
    <property type="molecule type" value="Genomic_DNA"/>
</dbReference>
<dbReference type="RefSeq" id="XP_069206608.1">
    <property type="nucleotide sequence ID" value="XM_069356767.1"/>
</dbReference>
<feature type="transmembrane region" description="Helical" evidence="1">
    <location>
        <begin position="83"/>
        <end position="107"/>
    </location>
</feature>
<sequence>MSQQQAPYAAAPYAAPAQQFTAAPPAQQVQQVYAAPVTAQAAYPQPAFAAPAAGAAPVFAPAGAPVFQPAGASVRELPTVDKVIHPLFTTLAAVLYVVLIILSGVAFSQWATLDDVISLYYYSADISGVIATGKAVSIVALVIYIFLAAFAILAAVATIFYAVRQTIPLRAVVYNIGRIVFPILGLIVFILAIVNVVKGLGGIGYVSIVFAILLPGYVTYVFFLLYKRKVAQDQNAAAGAVSPGFEK</sequence>
<name>A0ABR3PW09_9TREE</name>
<organism evidence="2 3">
    <name type="scientific">Vanrija albida</name>
    <dbReference type="NCBI Taxonomy" id="181172"/>
    <lineage>
        <taxon>Eukaryota</taxon>
        <taxon>Fungi</taxon>
        <taxon>Dikarya</taxon>
        <taxon>Basidiomycota</taxon>
        <taxon>Agaricomycotina</taxon>
        <taxon>Tremellomycetes</taxon>
        <taxon>Trichosporonales</taxon>
        <taxon>Trichosporonaceae</taxon>
        <taxon>Vanrija</taxon>
    </lineage>
</organism>
<reference evidence="2 3" key="1">
    <citation type="submission" date="2023-08" db="EMBL/GenBank/DDBJ databases">
        <title>Annotated Genome Sequence of Vanrija albida AlHP1.</title>
        <authorList>
            <person name="Herzog R."/>
        </authorList>
    </citation>
    <scope>NUCLEOTIDE SEQUENCE [LARGE SCALE GENOMIC DNA]</scope>
    <source>
        <strain evidence="2 3">AlHP1</strain>
    </source>
</reference>
<keyword evidence="1" id="KW-0472">Membrane</keyword>
<keyword evidence="3" id="KW-1185">Reference proteome</keyword>
<keyword evidence="1" id="KW-1133">Transmembrane helix</keyword>
<feature type="transmembrane region" description="Helical" evidence="1">
    <location>
        <begin position="203"/>
        <end position="226"/>
    </location>
</feature>
<protein>
    <recommendedName>
        <fullName evidence="4">Amino acid transporter transmembrane domain-containing protein</fullName>
    </recommendedName>
</protein>
<evidence type="ECO:0008006" key="4">
    <source>
        <dbReference type="Google" id="ProtNLM"/>
    </source>
</evidence>
<keyword evidence="1" id="KW-0812">Transmembrane</keyword>